<dbReference type="Proteomes" id="UP000198984">
    <property type="component" value="Unassembled WGS sequence"/>
</dbReference>
<dbReference type="STRING" id="573321.SAMN04488505_104431"/>
<dbReference type="PROSITE" id="PS50005">
    <property type="entry name" value="TPR"/>
    <property type="match status" value="1"/>
</dbReference>
<dbReference type="InterPro" id="IPR011990">
    <property type="entry name" value="TPR-like_helical_dom_sf"/>
</dbReference>
<gene>
    <name evidence="3" type="ORF">SAMN04488505_104431</name>
</gene>
<evidence type="ECO:0000256" key="1">
    <source>
        <dbReference type="PROSITE-ProRule" id="PRU00339"/>
    </source>
</evidence>
<evidence type="ECO:0000313" key="4">
    <source>
        <dbReference type="Proteomes" id="UP000198984"/>
    </source>
</evidence>
<accession>A0A1H7YFV4</accession>
<dbReference type="InterPro" id="IPR021314">
    <property type="entry name" value="DUF2911"/>
</dbReference>
<dbReference type="Pfam" id="PF11138">
    <property type="entry name" value="DUF2911"/>
    <property type="match status" value="1"/>
</dbReference>
<keyword evidence="4" id="KW-1185">Reference proteome</keyword>
<dbReference type="Gene3D" id="1.25.40.10">
    <property type="entry name" value="Tetratricopeptide repeat domain"/>
    <property type="match status" value="1"/>
</dbReference>
<dbReference type="InterPro" id="IPR019734">
    <property type="entry name" value="TPR_rpt"/>
</dbReference>
<sequence length="368" mass="40894">MKALICLAAIIIFLPRITSAQLTTAPSGNNKKASVSERIGLTDVTIHYDRPGVKGREGKIWGQLVPVGFTDPGFGSSKAAPWRAGANENTTFEFTNDVKIAGQPLPAGKYGFFVAYGPDECTLIFSKNSSSWGQFYYNEQEDALRVKVKPVALDNSVEWLKYEFMNETENTATVALEWEKVSIPFTVETDYVKDQIASFRRELRSDKGFNWQGWNQAAQWCVQHNTNLEEALLWSDSATSVNFGGDRSFPAWSTKALVLNKLGRNDEATAVMKKSLPLAGMNEMHQYGRMLVQQKKPAEALEVFKQNFDKHPSEFTTLMGLTRGYSATGDYKSALKYARQALSLAPDQINKTTVQAAIDKLTAGKDVN</sequence>
<dbReference type="PANTHER" id="PTHR12558:SF13">
    <property type="entry name" value="CELL DIVISION CYCLE PROTEIN 27 HOMOLOG"/>
    <property type="match status" value="1"/>
</dbReference>
<dbReference type="RefSeq" id="WP_089915444.1">
    <property type="nucleotide sequence ID" value="NZ_FOBB01000004.1"/>
</dbReference>
<dbReference type="PANTHER" id="PTHR12558">
    <property type="entry name" value="CELL DIVISION CYCLE 16,23,27"/>
    <property type="match status" value="1"/>
</dbReference>
<organism evidence="3 4">
    <name type="scientific">Chitinophaga rupis</name>
    <dbReference type="NCBI Taxonomy" id="573321"/>
    <lineage>
        <taxon>Bacteria</taxon>
        <taxon>Pseudomonadati</taxon>
        <taxon>Bacteroidota</taxon>
        <taxon>Chitinophagia</taxon>
        <taxon>Chitinophagales</taxon>
        <taxon>Chitinophagaceae</taxon>
        <taxon>Chitinophaga</taxon>
    </lineage>
</organism>
<proteinExistence type="predicted"/>
<dbReference type="Pfam" id="PF13181">
    <property type="entry name" value="TPR_8"/>
    <property type="match status" value="1"/>
</dbReference>
<dbReference type="SUPFAM" id="SSF48452">
    <property type="entry name" value="TPR-like"/>
    <property type="match status" value="1"/>
</dbReference>
<dbReference type="AlphaFoldDB" id="A0A1H7YFV4"/>
<reference evidence="3 4" key="1">
    <citation type="submission" date="2016-10" db="EMBL/GenBank/DDBJ databases">
        <authorList>
            <person name="de Groot N.N."/>
        </authorList>
    </citation>
    <scope>NUCLEOTIDE SEQUENCE [LARGE SCALE GENOMIC DNA]</scope>
    <source>
        <strain evidence="3 4">DSM 21039</strain>
    </source>
</reference>
<evidence type="ECO:0000256" key="2">
    <source>
        <dbReference type="SAM" id="SignalP"/>
    </source>
</evidence>
<dbReference type="EMBL" id="FOBB01000004">
    <property type="protein sequence ID" value="SEM44835.1"/>
    <property type="molecule type" value="Genomic_DNA"/>
</dbReference>
<protein>
    <submittedName>
        <fullName evidence="3">Tetratricopeptide (TPR) repeat</fullName>
    </submittedName>
</protein>
<name>A0A1H7YFV4_9BACT</name>
<dbReference type="SMART" id="SM00028">
    <property type="entry name" value="TPR"/>
    <property type="match status" value="2"/>
</dbReference>
<feature type="chain" id="PRO_5011674605" evidence="2">
    <location>
        <begin position="21"/>
        <end position="368"/>
    </location>
</feature>
<keyword evidence="2" id="KW-0732">Signal</keyword>
<feature type="signal peptide" evidence="2">
    <location>
        <begin position="1"/>
        <end position="20"/>
    </location>
</feature>
<evidence type="ECO:0000313" key="3">
    <source>
        <dbReference type="EMBL" id="SEM44835.1"/>
    </source>
</evidence>
<dbReference type="OrthoDB" id="9808374at2"/>
<feature type="repeat" description="TPR" evidence="1">
    <location>
        <begin position="315"/>
        <end position="348"/>
    </location>
</feature>
<keyword evidence="1" id="KW-0802">TPR repeat</keyword>